<proteinExistence type="predicted"/>
<keyword evidence="2" id="KW-1185">Reference proteome</keyword>
<gene>
    <name evidence="1" type="ORF">OIU74_016256</name>
</gene>
<accession>A0A9Q0SRM1</accession>
<reference evidence="1" key="2">
    <citation type="journal article" date="2023" name="Int. J. Mol. Sci.">
        <title>De Novo Assembly and Annotation of 11 Diverse Shrub Willow (Salix) Genomes Reveals Novel Gene Organization in Sex-Linked Regions.</title>
        <authorList>
            <person name="Hyden B."/>
            <person name="Feng K."/>
            <person name="Yates T.B."/>
            <person name="Jawdy S."/>
            <person name="Cereghino C."/>
            <person name="Smart L.B."/>
            <person name="Muchero W."/>
        </authorList>
    </citation>
    <scope>NUCLEOTIDE SEQUENCE</scope>
    <source>
        <tissue evidence="1">Shoot tip</tissue>
    </source>
</reference>
<reference evidence="1" key="1">
    <citation type="submission" date="2022-11" db="EMBL/GenBank/DDBJ databases">
        <authorList>
            <person name="Hyden B.L."/>
            <person name="Feng K."/>
            <person name="Yates T."/>
            <person name="Jawdy S."/>
            <person name="Smart L.B."/>
            <person name="Muchero W."/>
        </authorList>
    </citation>
    <scope>NUCLEOTIDE SEQUENCE</scope>
    <source>
        <tissue evidence="1">Shoot tip</tissue>
    </source>
</reference>
<evidence type="ECO:0000313" key="1">
    <source>
        <dbReference type="EMBL" id="KAJ6687529.1"/>
    </source>
</evidence>
<dbReference type="AlphaFoldDB" id="A0A9Q0SRM1"/>
<evidence type="ECO:0000313" key="2">
    <source>
        <dbReference type="Proteomes" id="UP001151752"/>
    </source>
</evidence>
<feature type="non-terminal residue" evidence="1">
    <location>
        <position position="51"/>
    </location>
</feature>
<organism evidence="1 2">
    <name type="scientific">Salix koriyanagi</name>
    <dbReference type="NCBI Taxonomy" id="2511006"/>
    <lineage>
        <taxon>Eukaryota</taxon>
        <taxon>Viridiplantae</taxon>
        <taxon>Streptophyta</taxon>
        <taxon>Embryophyta</taxon>
        <taxon>Tracheophyta</taxon>
        <taxon>Spermatophyta</taxon>
        <taxon>Magnoliopsida</taxon>
        <taxon>eudicotyledons</taxon>
        <taxon>Gunneridae</taxon>
        <taxon>Pentapetalae</taxon>
        <taxon>rosids</taxon>
        <taxon>fabids</taxon>
        <taxon>Malpighiales</taxon>
        <taxon>Salicaceae</taxon>
        <taxon>Saliceae</taxon>
        <taxon>Salix</taxon>
    </lineage>
</organism>
<name>A0A9Q0SRM1_9ROSI</name>
<dbReference type="EMBL" id="JAPFFM010000019">
    <property type="protein sequence ID" value="KAJ6687529.1"/>
    <property type="molecule type" value="Genomic_DNA"/>
</dbReference>
<comment type="caution">
    <text evidence="1">The sequence shown here is derived from an EMBL/GenBank/DDBJ whole genome shotgun (WGS) entry which is preliminary data.</text>
</comment>
<dbReference type="Proteomes" id="UP001151752">
    <property type="component" value="Chromosome 15W"/>
</dbReference>
<sequence length="51" mass="5497">MHVKGVLVADYVAPVDHGMVCTDSESHRLVLGRTRPVLKCHVSGYKTSSCG</sequence>
<protein>
    <submittedName>
        <fullName evidence="1">Uncharacterized protein</fullName>
    </submittedName>
</protein>